<dbReference type="InterPro" id="IPR045863">
    <property type="entry name" value="CorA_TM1_TM2"/>
</dbReference>
<dbReference type="PANTHER" id="PTHR46494:SF1">
    <property type="entry name" value="CORA FAMILY METAL ION TRANSPORTER (EUROFUNG)"/>
    <property type="match status" value="1"/>
</dbReference>
<reference evidence="7" key="1">
    <citation type="journal article" date="2020" name="Stud. Mycol.">
        <title>101 Dothideomycetes genomes: a test case for predicting lifestyles and emergence of pathogens.</title>
        <authorList>
            <person name="Haridas S."/>
            <person name="Albert R."/>
            <person name="Binder M."/>
            <person name="Bloem J."/>
            <person name="Labutti K."/>
            <person name="Salamov A."/>
            <person name="Andreopoulos B."/>
            <person name="Baker S."/>
            <person name="Barry K."/>
            <person name="Bills G."/>
            <person name="Bluhm B."/>
            <person name="Cannon C."/>
            <person name="Castanera R."/>
            <person name="Culley D."/>
            <person name="Daum C."/>
            <person name="Ezra D."/>
            <person name="Gonzalez J."/>
            <person name="Henrissat B."/>
            <person name="Kuo A."/>
            <person name="Liang C."/>
            <person name="Lipzen A."/>
            <person name="Lutzoni F."/>
            <person name="Magnuson J."/>
            <person name="Mondo S."/>
            <person name="Nolan M."/>
            <person name="Ohm R."/>
            <person name="Pangilinan J."/>
            <person name="Park H.-J."/>
            <person name="Ramirez L."/>
            <person name="Alfaro M."/>
            <person name="Sun H."/>
            <person name="Tritt A."/>
            <person name="Yoshinaga Y."/>
            <person name="Zwiers L.-H."/>
            <person name="Turgeon B."/>
            <person name="Goodwin S."/>
            <person name="Spatafora J."/>
            <person name="Crous P."/>
            <person name="Grigoriev I."/>
        </authorList>
    </citation>
    <scope>NUCLEOTIDE SEQUENCE</scope>
    <source>
        <strain evidence="7">CBS 101060</strain>
    </source>
</reference>
<evidence type="ECO:0000256" key="5">
    <source>
        <dbReference type="SAM" id="MobiDB-lite"/>
    </source>
</evidence>
<feature type="region of interest" description="Disordered" evidence="5">
    <location>
        <begin position="1"/>
        <end position="30"/>
    </location>
</feature>
<dbReference type="Proteomes" id="UP000799429">
    <property type="component" value="Unassembled WGS sequence"/>
</dbReference>
<dbReference type="InterPro" id="IPR002523">
    <property type="entry name" value="MgTranspt_CorA/ZnTranspt_ZntB"/>
</dbReference>
<dbReference type="GO" id="GO:0015095">
    <property type="term" value="F:magnesium ion transmembrane transporter activity"/>
    <property type="evidence" value="ECO:0007669"/>
    <property type="project" value="TreeGrafter"/>
</dbReference>
<dbReference type="GO" id="GO:0015087">
    <property type="term" value="F:cobalt ion transmembrane transporter activity"/>
    <property type="evidence" value="ECO:0007669"/>
    <property type="project" value="TreeGrafter"/>
</dbReference>
<name>A0A9P4S1B1_9PEZI</name>
<evidence type="ECO:0000256" key="6">
    <source>
        <dbReference type="SAM" id="Phobius"/>
    </source>
</evidence>
<dbReference type="SUPFAM" id="SSF144083">
    <property type="entry name" value="Magnesium transport protein CorA, transmembrane region"/>
    <property type="match status" value="1"/>
</dbReference>
<evidence type="ECO:0000256" key="3">
    <source>
        <dbReference type="ARBA" id="ARBA00022989"/>
    </source>
</evidence>
<dbReference type="GO" id="GO:0005886">
    <property type="term" value="C:plasma membrane"/>
    <property type="evidence" value="ECO:0007669"/>
    <property type="project" value="UniProtKB-SubCell"/>
</dbReference>
<evidence type="ECO:0000313" key="8">
    <source>
        <dbReference type="Proteomes" id="UP000799429"/>
    </source>
</evidence>
<dbReference type="PANTHER" id="PTHR46494">
    <property type="entry name" value="CORA FAMILY METAL ION TRANSPORTER (EUROFUNG)"/>
    <property type="match status" value="1"/>
</dbReference>
<keyword evidence="3 6" id="KW-1133">Transmembrane helix</keyword>
<dbReference type="EMBL" id="MU006118">
    <property type="protein sequence ID" value="KAF2834473.1"/>
    <property type="molecule type" value="Genomic_DNA"/>
</dbReference>
<evidence type="ECO:0000256" key="2">
    <source>
        <dbReference type="ARBA" id="ARBA00022692"/>
    </source>
</evidence>
<dbReference type="OrthoDB" id="341259at2759"/>
<keyword evidence="2 6" id="KW-0812">Transmembrane</keyword>
<feature type="transmembrane region" description="Helical" evidence="6">
    <location>
        <begin position="563"/>
        <end position="584"/>
    </location>
</feature>
<evidence type="ECO:0000256" key="1">
    <source>
        <dbReference type="ARBA" id="ARBA00004651"/>
    </source>
</evidence>
<gene>
    <name evidence="7" type="ORF">M501DRAFT_944113</name>
</gene>
<organism evidence="7 8">
    <name type="scientific">Patellaria atrata CBS 101060</name>
    <dbReference type="NCBI Taxonomy" id="1346257"/>
    <lineage>
        <taxon>Eukaryota</taxon>
        <taxon>Fungi</taxon>
        <taxon>Dikarya</taxon>
        <taxon>Ascomycota</taxon>
        <taxon>Pezizomycotina</taxon>
        <taxon>Dothideomycetes</taxon>
        <taxon>Dothideomycetes incertae sedis</taxon>
        <taxon>Patellariales</taxon>
        <taxon>Patellariaceae</taxon>
        <taxon>Patellaria</taxon>
    </lineage>
</organism>
<dbReference type="GO" id="GO:0050897">
    <property type="term" value="F:cobalt ion binding"/>
    <property type="evidence" value="ECO:0007669"/>
    <property type="project" value="TreeGrafter"/>
</dbReference>
<dbReference type="GO" id="GO:0000287">
    <property type="term" value="F:magnesium ion binding"/>
    <property type="evidence" value="ECO:0007669"/>
    <property type="project" value="TreeGrafter"/>
</dbReference>
<evidence type="ECO:0000256" key="4">
    <source>
        <dbReference type="ARBA" id="ARBA00023136"/>
    </source>
</evidence>
<accession>A0A9P4S1B1</accession>
<dbReference type="Pfam" id="PF01544">
    <property type="entry name" value="CorA"/>
    <property type="match status" value="1"/>
</dbReference>
<dbReference type="AlphaFoldDB" id="A0A9P4S1B1"/>
<protein>
    <submittedName>
        <fullName evidence="7">Uncharacterized protein</fullName>
    </submittedName>
</protein>
<dbReference type="Gene3D" id="1.20.58.340">
    <property type="entry name" value="Magnesium transport protein CorA, transmembrane region"/>
    <property type="match status" value="1"/>
</dbReference>
<keyword evidence="8" id="KW-1185">Reference proteome</keyword>
<proteinExistence type="predicted"/>
<comment type="caution">
    <text evidence="7">The sequence shown here is derived from an EMBL/GenBank/DDBJ whole genome shotgun (WGS) entry which is preliminary data.</text>
</comment>
<evidence type="ECO:0000313" key="7">
    <source>
        <dbReference type="EMBL" id="KAF2834473.1"/>
    </source>
</evidence>
<sequence>MVRDRTENPSLKAKKEKRTRAAASREKEGDVHRATLKKLIEWLEADNHTGPIPFRQHIQPNVKELLAMASHFFPARSNLQVMVYDLGRNKTELKMVGLNEIEDHFTTKPTWADVRWIHAPLGTGLLHSSVEDLFLKSNRENVTNQGRHSSWPYVEMDCLNFRDRLEIETLQNVYLYLEEYEKRFNGTNKELSAGLDMLAKGHLSDSLRVDVEWRAKHLDVEFNYWEMVRSDLPWHLREGIALTHHPKDFLKPSPGKVREQAISGFPFFKDAHLVRSPFRCFHRPDGYLLTMSAACGVDFLDKNFSAHLEQSKNREFVHNYESDEDASVLNFIVALFRNTGTSTWGKKDPEWLMAYLLSEIAATPHNIRQGRNGFSLQSGYQAVVEKLKGRRYEEFRRNESVKQVTEYLACIDELTTLQLINERKVERLRQLEDSARKAEAEDLLNESASDCGRRESKSSLYEGENKLLKAETSFFRIEWARMHCDDALQDSKRLLLDSRLAMESLFQLRSIEQNERAIVADSQNNAVLVFTGVTIIFLPLSFVTGYFGMNLQGVVDTTKSEQYFWIICGSVSVVIIIVVSLLLLRGRFQYRFRREGMIWHEGGAV</sequence>
<keyword evidence="4 6" id="KW-0472">Membrane</keyword>
<comment type="subcellular location">
    <subcellularLocation>
        <location evidence="1">Cell membrane</location>
        <topology evidence="1">Multi-pass membrane protein</topology>
    </subcellularLocation>
</comment>
<feature type="transmembrane region" description="Helical" evidence="6">
    <location>
        <begin position="526"/>
        <end position="548"/>
    </location>
</feature>